<reference evidence="1" key="1">
    <citation type="journal article" date="2021" name="Genome Biol. Evol.">
        <title>A High-Quality Reference Genome for a Parasitic Bivalve with Doubly Uniparental Inheritance (Bivalvia: Unionida).</title>
        <authorList>
            <person name="Smith C.H."/>
        </authorList>
    </citation>
    <scope>NUCLEOTIDE SEQUENCE</scope>
    <source>
        <strain evidence="1">CHS0354</strain>
    </source>
</reference>
<proteinExistence type="predicted"/>
<reference evidence="1" key="3">
    <citation type="submission" date="2023-05" db="EMBL/GenBank/DDBJ databases">
        <authorList>
            <person name="Smith C.H."/>
        </authorList>
    </citation>
    <scope>NUCLEOTIDE SEQUENCE</scope>
    <source>
        <strain evidence="1">CHS0354</strain>
        <tissue evidence="1">Mantle</tissue>
    </source>
</reference>
<gene>
    <name evidence="1" type="ORF">CHS0354_017641</name>
</gene>
<dbReference type="EMBL" id="JAEAOA010001089">
    <property type="protein sequence ID" value="KAK3602261.1"/>
    <property type="molecule type" value="Genomic_DNA"/>
</dbReference>
<keyword evidence="2" id="KW-1185">Reference proteome</keyword>
<comment type="caution">
    <text evidence="1">The sequence shown here is derived from an EMBL/GenBank/DDBJ whole genome shotgun (WGS) entry which is preliminary data.</text>
</comment>
<sequence>MADVYQENVTVENICRYTVKMLRNVSGLALELRELGILVLRLEIHSETTLKNADQRKQETREIGKCTTPLGETLPKPHTLDEWSDNVTMIPEFSKRALRSAAPLQQRNPLYRRASLAQGLAKSHAEHVFSLSHVTTKIYVPKTKFGNGEL</sequence>
<organism evidence="1 2">
    <name type="scientific">Potamilus streckersoni</name>
    <dbReference type="NCBI Taxonomy" id="2493646"/>
    <lineage>
        <taxon>Eukaryota</taxon>
        <taxon>Metazoa</taxon>
        <taxon>Spiralia</taxon>
        <taxon>Lophotrochozoa</taxon>
        <taxon>Mollusca</taxon>
        <taxon>Bivalvia</taxon>
        <taxon>Autobranchia</taxon>
        <taxon>Heteroconchia</taxon>
        <taxon>Palaeoheterodonta</taxon>
        <taxon>Unionida</taxon>
        <taxon>Unionoidea</taxon>
        <taxon>Unionidae</taxon>
        <taxon>Ambleminae</taxon>
        <taxon>Lampsilini</taxon>
        <taxon>Potamilus</taxon>
    </lineage>
</organism>
<evidence type="ECO:0000313" key="2">
    <source>
        <dbReference type="Proteomes" id="UP001195483"/>
    </source>
</evidence>
<reference evidence="1" key="2">
    <citation type="journal article" date="2021" name="Genome Biol. Evol.">
        <title>Developing a high-quality reference genome for a parasitic bivalve with doubly uniparental inheritance (Bivalvia: Unionida).</title>
        <authorList>
            <person name="Smith C.H."/>
        </authorList>
    </citation>
    <scope>NUCLEOTIDE SEQUENCE</scope>
    <source>
        <strain evidence="1">CHS0354</strain>
        <tissue evidence="1">Mantle</tissue>
    </source>
</reference>
<dbReference type="Proteomes" id="UP001195483">
    <property type="component" value="Unassembled WGS sequence"/>
</dbReference>
<evidence type="ECO:0000313" key="1">
    <source>
        <dbReference type="EMBL" id="KAK3602261.1"/>
    </source>
</evidence>
<name>A0AAE0T269_9BIVA</name>
<dbReference type="AlphaFoldDB" id="A0AAE0T269"/>
<protein>
    <submittedName>
        <fullName evidence="1">Uncharacterized protein</fullName>
    </submittedName>
</protein>
<accession>A0AAE0T269</accession>